<evidence type="ECO:0000256" key="2">
    <source>
        <dbReference type="SAM" id="Phobius"/>
    </source>
</evidence>
<keyword evidence="3" id="KW-1185">Reference proteome</keyword>
<reference evidence="4" key="1">
    <citation type="submission" date="2025-08" db="UniProtKB">
        <authorList>
            <consortium name="RefSeq"/>
        </authorList>
    </citation>
    <scope>IDENTIFICATION</scope>
</reference>
<feature type="compositionally biased region" description="Gly residues" evidence="1">
    <location>
        <begin position="151"/>
        <end position="206"/>
    </location>
</feature>
<organism evidence="3 4">
    <name type="scientific">Nelumbo nucifera</name>
    <name type="common">Sacred lotus</name>
    <dbReference type="NCBI Taxonomy" id="4432"/>
    <lineage>
        <taxon>Eukaryota</taxon>
        <taxon>Viridiplantae</taxon>
        <taxon>Streptophyta</taxon>
        <taxon>Embryophyta</taxon>
        <taxon>Tracheophyta</taxon>
        <taxon>Spermatophyta</taxon>
        <taxon>Magnoliopsida</taxon>
        <taxon>Proteales</taxon>
        <taxon>Nelumbonaceae</taxon>
        <taxon>Nelumbo</taxon>
    </lineage>
</organism>
<dbReference type="AlphaFoldDB" id="A0A1U8AKR7"/>
<dbReference type="eggNOG" id="ENOG502R8Q9">
    <property type="taxonomic scope" value="Eukaryota"/>
</dbReference>
<dbReference type="GeneID" id="104601309"/>
<feature type="compositionally biased region" description="Basic and acidic residues" evidence="1">
    <location>
        <begin position="207"/>
        <end position="224"/>
    </location>
</feature>
<proteinExistence type="predicted"/>
<name>A0A1U8AKR7_NELNU</name>
<dbReference type="OMA" id="MLIMANA"/>
<gene>
    <name evidence="4" type="primary">LOC104601309</name>
</gene>
<sequence length="288" mass="26115">MKASVVVPVAFACAVVGFIVLFLLLALCSKQREKRNKARSQHSKVAGSGTSTFSHHPCGDVERGGGGMLIMANAGAVLAATDSVCNGGGDGPGIDSCSGAGGGYGGCDSGYSGGVGGGCGGGGGSGGDGGWSSGGGDAGAGVSGGNSSGCGGGSGGGWNSGGGGGGGGGGGWSSGGGDSGGGGGWSSSGGGDSGGGGGCDSGGGGAEQRRESKLGQHSYPRNERSGGTGSGSVKDGGMVFMVGAGATLAATADVACTGIGGDGGGGTDTGGCGGGGGSLFRHFNFNRV</sequence>
<keyword evidence="2" id="KW-0472">Membrane</keyword>
<accession>A0A1U8AKR7</accession>
<feature type="region of interest" description="Disordered" evidence="1">
    <location>
        <begin position="151"/>
        <end position="234"/>
    </location>
</feature>
<evidence type="ECO:0000256" key="1">
    <source>
        <dbReference type="SAM" id="MobiDB-lite"/>
    </source>
</evidence>
<protein>
    <submittedName>
        <fullName evidence="4">Glycine-rich cell wall structural protein 2-like</fullName>
    </submittedName>
</protein>
<keyword evidence="2" id="KW-0812">Transmembrane</keyword>
<evidence type="ECO:0000313" key="3">
    <source>
        <dbReference type="Proteomes" id="UP000189703"/>
    </source>
</evidence>
<dbReference type="KEGG" id="nnu:104601309"/>
<dbReference type="InParanoid" id="A0A1U8AKR7"/>
<dbReference type="Proteomes" id="UP000189703">
    <property type="component" value="Unplaced"/>
</dbReference>
<evidence type="ECO:0000313" key="4">
    <source>
        <dbReference type="RefSeq" id="XP_010262899.1"/>
    </source>
</evidence>
<keyword evidence="2" id="KW-1133">Transmembrane helix</keyword>
<dbReference type="RefSeq" id="XP_010262899.1">
    <property type="nucleotide sequence ID" value="XM_010264597.1"/>
</dbReference>
<feature type="transmembrane region" description="Helical" evidence="2">
    <location>
        <begin position="6"/>
        <end position="27"/>
    </location>
</feature>